<evidence type="ECO:0000313" key="2">
    <source>
        <dbReference type="Proteomes" id="UP000297245"/>
    </source>
</evidence>
<proteinExistence type="predicted"/>
<dbReference type="AlphaFoldDB" id="A0A4V4HFC1"/>
<organism evidence="1 2">
    <name type="scientific">Dendrothele bispora (strain CBS 962.96)</name>
    <dbReference type="NCBI Taxonomy" id="1314807"/>
    <lineage>
        <taxon>Eukaryota</taxon>
        <taxon>Fungi</taxon>
        <taxon>Dikarya</taxon>
        <taxon>Basidiomycota</taxon>
        <taxon>Agaricomycotina</taxon>
        <taxon>Agaricomycetes</taxon>
        <taxon>Agaricomycetidae</taxon>
        <taxon>Agaricales</taxon>
        <taxon>Agaricales incertae sedis</taxon>
        <taxon>Dendrothele</taxon>
    </lineage>
</organism>
<name>A0A4V4HFC1_DENBC</name>
<gene>
    <name evidence="1" type="ORF">K435DRAFT_860677</name>
</gene>
<keyword evidence="2" id="KW-1185">Reference proteome</keyword>
<protein>
    <submittedName>
        <fullName evidence="1">Uncharacterized protein</fullName>
    </submittedName>
</protein>
<dbReference type="OrthoDB" id="3065006at2759"/>
<dbReference type="Proteomes" id="UP000297245">
    <property type="component" value="Unassembled WGS sequence"/>
</dbReference>
<dbReference type="EMBL" id="ML179227">
    <property type="protein sequence ID" value="THU94315.1"/>
    <property type="molecule type" value="Genomic_DNA"/>
</dbReference>
<evidence type="ECO:0000313" key="1">
    <source>
        <dbReference type="EMBL" id="THU94315.1"/>
    </source>
</evidence>
<sequence>MAKTCAHGVLGSERMTGCGRMPTKSLRELYTALVDCHLISGSETTLDVNLDGLAELESVQIMFLRWMLGLSKSSIRTVLFTETAIRPIGVRRTLLALSYLHYLMERPPTSLANLAFKASASLRASGNSCWLMDLDWVIQHLPGEHTLFLPQNDDLTVANLELLTKAIKQNSNSVLLNEINSYSRLSLLQGRIEPTDPEDNLEPRSPVLCFRHYLHRVSNYRHRRSVTRLICGDLCPMTFRSSPGRRPKPEDVFDLKCCRGCRQQYETPEHVLLQCLHVPEIVDLRHRFLSSVNIDPNLERRRFSLEKCLKQPLLSPHPPPSTHQSSTYPHALKYWKLRLFFWQCFRKALEAFEDIWWSQTFFEPGLKYRFGPVVSFSLESPKAASPVSVPGPLTLVVSGVEGVSTSMNVNPHLVGKGNFRYVIRAKTLSSIRAGEKLSFSLKLPTTFATTTLALGVSVVRSLSLLPKRTNALNLLQPPETRALLLDLLSPFPFLLLALLLRSTQSIL</sequence>
<reference evidence="1 2" key="1">
    <citation type="journal article" date="2019" name="Nat. Ecol. Evol.">
        <title>Megaphylogeny resolves global patterns of mushroom evolution.</title>
        <authorList>
            <person name="Varga T."/>
            <person name="Krizsan K."/>
            <person name="Foldi C."/>
            <person name="Dima B."/>
            <person name="Sanchez-Garcia M."/>
            <person name="Sanchez-Ramirez S."/>
            <person name="Szollosi G.J."/>
            <person name="Szarkandi J.G."/>
            <person name="Papp V."/>
            <person name="Albert L."/>
            <person name="Andreopoulos W."/>
            <person name="Angelini C."/>
            <person name="Antonin V."/>
            <person name="Barry K.W."/>
            <person name="Bougher N.L."/>
            <person name="Buchanan P."/>
            <person name="Buyck B."/>
            <person name="Bense V."/>
            <person name="Catcheside P."/>
            <person name="Chovatia M."/>
            <person name="Cooper J."/>
            <person name="Damon W."/>
            <person name="Desjardin D."/>
            <person name="Finy P."/>
            <person name="Geml J."/>
            <person name="Haridas S."/>
            <person name="Hughes K."/>
            <person name="Justo A."/>
            <person name="Karasinski D."/>
            <person name="Kautmanova I."/>
            <person name="Kiss B."/>
            <person name="Kocsube S."/>
            <person name="Kotiranta H."/>
            <person name="LaButti K.M."/>
            <person name="Lechner B.E."/>
            <person name="Liimatainen K."/>
            <person name="Lipzen A."/>
            <person name="Lukacs Z."/>
            <person name="Mihaltcheva S."/>
            <person name="Morgado L.N."/>
            <person name="Niskanen T."/>
            <person name="Noordeloos M.E."/>
            <person name="Ohm R.A."/>
            <person name="Ortiz-Santana B."/>
            <person name="Ovrebo C."/>
            <person name="Racz N."/>
            <person name="Riley R."/>
            <person name="Savchenko A."/>
            <person name="Shiryaev A."/>
            <person name="Soop K."/>
            <person name="Spirin V."/>
            <person name="Szebenyi C."/>
            <person name="Tomsovsky M."/>
            <person name="Tulloss R.E."/>
            <person name="Uehling J."/>
            <person name="Grigoriev I.V."/>
            <person name="Vagvolgyi C."/>
            <person name="Papp T."/>
            <person name="Martin F.M."/>
            <person name="Miettinen O."/>
            <person name="Hibbett D.S."/>
            <person name="Nagy L.G."/>
        </authorList>
    </citation>
    <scope>NUCLEOTIDE SEQUENCE [LARGE SCALE GENOMIC DNA]</scope>
    <source>
        <strain evidence="1 2">CBS 962.96</strain>
    </source>
</reference>
<accession>A0A4V4HFC1</accession>